<evidence type="ECO:0000256" key="6">
    <source>
        <dbReference type="RuleBase" id="RU004178"/>
    </source>
</evidence>
<evidence type="ECO:0000256" key="2">
    <source>
        <dbReference type="ARBA" id="ARBA00012923"/>
    </source>
</evidence>
<reference evidence="9" key="1">
    <citation type="submission" date="2022-11" db="EMBL/GenBank/DDBJ databases">
        <authorList>
            <person name="Morgan W.R."/>
            <person name="Tartar A."/>
        </authorList>
    </citation>
    <scope>NUCLEOTIDE SEQUENCE</scope>
    <source>
        <strain evidence="9">ARSEF 373</strain>
    </source>
</reference>
<proteinExistence type="inferred from homology"/>
<evidence type="ECO:0000313" key="9">
    <source>
        <dbReference type="EMBL" id="DAZ97587.1"/>
    </source>
</evidence>
<dbReference type="AlphaFoldDB" id="A0AAV2YWM0"/>
<dbReference type="InterPro" id="IPR016181">
    <property type="entry name" value="Acyl_CoA_acyltransferase"/>
</dbReference>
<dbReference type="InterPro" id="IPR023213">
    <property type="entry name" value="CAT-like_dom_sf"/>
</dbReference>
<comment type="similarity">
    <text evidence="1 6">Belongs to the NMT family.</text>
</comment>
<evidence type="ECO:0000256" key="4">
    <source>
        <dbReference type="ARBA" id="ARBA00023315"/>
    </source>
</evidence>
<comment type="catalytic activity">
    <reaction evidence="5">
        <text>N-terminal glycyl-[protein] + tetradecanoyl-CoA = N-tetradecanoylglycyl-[protein] + CoA + H(+)</text>
        <dbReference type="Rhea" id="RHEA:15521"/>
        <dbReference type="Rhea" id="RHEA-COMP:12666"/>
        <dbReference type="Rhea" id="RHEA-COMP:12667"/>
        <dbReference type="ChEBI" id="CHEBI:15378"/>
        <dbReference type="ChEBI" id="CHEBI:57287"/>
        <dbReference type="ChEBI" id="CHEBI:57385"/>
        <dbReference type="ChEBI" id="CHEBI:64723"/>
        <dbReference type="ChEBI" id="CHEBI:133050"/>
        <dbReference type="EC" id="2.3.1.97"/>
    </reaction>
</comment>
<keyword evidence="4 5" id="KW-0012">Acyltransferase</keyword>
<feature type="domain" description="Glycylpeptide N-tetradecanoyltransferase C-terminal" evidence="8">
    <location>
        <begin position="736"/>
        <end position="916"/>
    </location>
</feature>
<dbReference type="InterPro" id="IPR022676">
    <property type="entry name" value="NMT_N"/>
</dbReference>
<sequence length="925" mass="104173">ATFDHLPATANKTSRSRRHAFACDVMSPVLKEQTIELRGYERMLTSSSASMKIAHAVRVRGAIVSLLYRLSVAVRNTFNKHPRMRALEAPEFGQAIVQDLLTLDDVNARYLVRVRELEEGEIWEKIVEAECERPFHRKTEPPFMVSVISNLKSDDQVMLVLYSDHFMSDGFSGMVVLNDILEQVACPLNPEDLRELPLRPSLYDMLLQPELGHARTLEEIIAKNGLQEYLDAVNSFRSLLPIEASQQDFDVQAPQVNRSFACFREGSRDNMKRVLARCKEEKVTFGGAVVAAVVVAYYQIWNRLLGNNPDAMKDGIFHIAFDMDYNMRKRMPLPAEEDQVGMYVITNTLASLAIDGVDMANATFWDVARRAKKEIDDVLASFEMPLPIIFLDQFVNKGAAANGVQLRVPRSIGCDTNISNIGRYPFKTEHTIDNDPDQSIRVESLFVYNNMPHLCAATVIYVTAVDSFNYSMVHKHNGDVASALFDAYVYNTEHLGTVGTSETMLQVAKRWSANLPTSSSNPVGSDQLALDKPLNFGASSPQVQFWQTQPVPGIDEYPDDHGAISAITSVSDVRTEPLALPDGFFWCTVNVAKDDELRELHDLLALNYVEDKDGLFRLLYTPALLRWAMTPPGYEPDWHIGVRSEAGKKLVAFISGVPVRARAYQHVMAMAEMNFLCVHKALGAHSFSPLLIQEISRRINLKNVWHAVYTDGMELPMPVSRCPSYHRPLNAKKLVETGFISVPPSMTVEEMIEPFNLPNATATPGIREMKEQDVAAVTELLVTYLAKFDLAIEMTQEYVAHYLLPRDEVVKSWVVEDPASHRITDFFSFYNLPSSVLSHKKHQRLEAAYLYYSVATSVSLTQLIQDALVLAKQAKFDVFNAAAIMDNREFLDTLHCAHGDGLLHYYLFNWRCPRMPSDKIGIVMQ</sequence>
<dbReference type="GO" id="GO:0005737">
    <property type="term" value="C:cytoplasm"/>
    <property type="evidence" value="ECO:0007669"/>
    <property type="project" value="TreeGrafter"/>
</dbReference>
<dbReference type="EMBL" id="DAKRPA010000131">
    <property type="protein sequence ID" value="DAZ97587.1"/>
    <property type="molecule type" value="Genomic_DNA"/>
</dbReference>
<organism evidence="9 10">
    <name type="scientific">Lagenidium giganteum</name>
    <dbReference type="NCBI Taxonomy" id="4803"/>
    <lineage>
        <taxon>Eukaryota</taxon>
        <taxon>Sar</taxon>
        <taxon>Stramenopiles</taxon>
        <taxon>Oomycota</taxon>
        <taxon>Peronosporomycetes</taxon>
        <taxon>Pythiales</taxon>
        <taxon>Pythiaceae</taxon>
    </lineage>
</organism>
<evidence type="ECO:0000256" key="1">
    <source>
        <dbReference type="ARBA" id="ARBA00009469"/>
    </source>
</evidence>
<dbReference type="Pfam" id="PF02799">
    <property type="entry name" value="NMT_C"/>
    <property type="match status" value="1"/>
</dbReference>
<feature type="non-terminal residue" evidence="9">
    <location>
        <position position="1"/>
    </location>
</feature>
<dbReference type="FunFam" id="3.40.630.170:FF:000003">
    <property type="entry name" value="Glycylpeptide N-tetradecanoyltransferase"/>
    <property type="match status" value="1"/>
</dbReference>
<dbReference type="Gene3D" id="3.30.559.10">
    <property type="entry name" value="Chloramphenicol acetyltransferase-like domain"/>
    <property type="match status" value="1"/>
</dbReference>
<evidence type="ECO:0000259" key="8">
    <source>
        <dbReference type="Pfam" id="PF02799"/>
    </source>
</evidence>
<dbReference type="PANTHER" id="PTHR11377:SF5">
    <property type="entry name" value="GLYCYLPEPTIDE N-TETRADECANOYLTRANSFERASE"/>
    <property type="match status" value="1"/>
</dbReference>
<protein>
    <recommendedName>
        <fullName evidence="2 5">Glycylpeptide N-tetradecanoyltransferase</fullName>
        <ecNumber evidence="2 5">2.3.1.97</ecNumber>
    </recommendedName>
</protein>
<dbReference type="EC" id="2.3.1.97" evidence="2 5"/>
<comment type="caution">
    <text evidence="9">The sequence shown here is derived from an EMBL/GenBank/DDBJ whole genome shotgun (WGS) entry which is preliminary data.</text>
</comment>
<evidence type="ECO:0000313" key="10">
    <source>
        <dbReference type="Proteomes" id="UP001146120"/>
    </source>
</evidence>
<evidence type="ECO:0000259" key="7">
    <source>
        <dbReference type="Pfam" id="PF01233"/>
    </source>
</evidence>
<dbReference type="PANTHER" id="PTHR11377">
    <property type="entry name" value="N-MYRISTOYL TRANSFERASE"/>
    <property type="match status" value="1"/>
</dbReference>
<dbReference type="SUPFAM" id="SSF55729">
    <property type="entry name" value="Acyl-CoA N-acyltransferases (Nat)"/>
    <property type="match status" value="2"/>
</dbReference>
<comment type="function">
    <text evidence="5">Adds a myristoyl group to the N-terminal glycine residue of certain cellular proteins.</text>
</comment>
<evidence type="ECO:0000256" key="5">
    <source>
        <dbReference type="RuleBase" id="RU000586"/>
    </source>
</evidence>
<dbReference type="Gene3D" id="3.40.630.170">
    <property type="match status" value="1"/>
</dbReference>
<keyword evidence="10" id="KW-1185">Reference proteome</keyword>
<feature type="domain" description="Glycylpeptide N-tetradecanoyltransferase N-terminal" evidence="7">
    <location>
        <begin position="565"/>
        <end position="722"/>
    </location>
</feature>
<dbReference type="Pfam" id="PF01233">
    <property type="entry name" value="NMT"/>
    <property type="match status" value="1"/>
</dbReference>
<reference evidence="9" key="2">
    <citation type="journal article" date="2023" name="Microbiol Resour">
        <title>Decontamination and Annotation of the Draft Genome Sequence of the Oomycete Lagenidium giganteum ARSEF 373.</title>
        <authorList>
            <person name="Morgan W.R."/>
            <person name="Tartar A."/>
        </authorList>
    </citation>
    <scope>NUCLEOTIDE SEQUENCE</scope>
    <source>
        <strain evidence="9">ARSEF 373</strain>
    </source>
</reference>
<dbReference type="InterPro" id="IPR022677">
    <property type="entry name" value="NMT_C"/>
</dbReference>
<dbReference type="GO" id="GO:0004379">
    <property type="term" value="F:glycylpeptide N-tetradecanoyltransferase activity"/>
    <property type="evidence" value="ECO:0007669"/>
    <property type="project" value="UniProtKB-EC"/>
</dbReference>
<gene>
    <name evidence="9" type="ORF">N0F65_005559</name>
</gene>
<dbReference type="SUPFAM" id="SSF52777">
    <property type="entry name" value="CoA-dependent acyltransferases"/>
    <property type="match status" value="1"/>
</dbReference>
<keyword evidence="3 5" id="KW-0808">Transferase</keyword>
<name>A0AAV2YWM0_9STRA</name>
<accession>A0AAV2YWM0</accession>
<dbReference type="Proteomes" id="UP001146120">
    <property type="component" value="Unassembled WGS sequence"/>
</dbReference>
<dbReference type="InterPro" id="IPR000903">
    <property type="entry name" value="NMT"/>
</dbReference>
<evidence type="ECO:0000256" key="3">
    <source>
        <dbReference type="ARBA" id="ARBA00022679"/>
    </source>
</evidence>